<dbReference type="SUPFAM" id="SSF47781">
    <property type="entry name" value="RuvA domain 2-like"/>
    <property type="match status" value="1"/>
</dbReference>
<dbReference type="InterPro" id="IPR041663">
    <property type="entry name" value="DisA/LigA_HHH"/>
</dbReference>
<keyword evidence="6" id="KW-0067">ATP-binding</keyword>
<evidence type="ECO:0000256" key="7">
    <source>
        <dbReference type="ARBA" id="ARBA00023204"/>
    </source>
</evidence>
<reference evidence="9" key="1">
    <citation type="journal article" date="2013" name="Sci. Rep.">
        <title>Metagenomics uncovers a new group of low GC and ultra-small marine Actinobacteria.</title>
        <authorList>
            <person name="Ghai R."/>
            <person name="Mizuno C.M."/>
            <person name="Picazo A."/>
            <person name="Camacho A."/>
            <person name="Rodriguez-Valera F."/>
        </authorList>
    </citation>
    <scope>NUCLEOTIDE SEQUENCE</scope>
</reference>
<evidence type="ECO:0000256" key="1">
    <source>
        <dbReference type="ARBA" id="ARBA00000877"/>
    </source>
</evidence>
<evidence type="ECO:0000313" key="9">
    <source>
        <dbReference type="EMBL" id="AGQ19501.1"/>
    </source>
</evidence>
<dbReference type="GO" id="GO:0106408">
    <property type="term" value="F:diadenylate cyclase activity"/>
    <property type="evidence" value="ECO:0007669"/>
    <property type="project" value="UniProtKB-EC"/>
</dbReference>
<dbReference type="Pfam" id="PF12826">
    <property type="entry name" value="HHH_2"/>
    <property type="match status" value="1"/>
</dbReference>
<dbReference type="Pfam" id="PF10635">
    <property type="entry name" value="DisA-linker"/>
    <property type="match status" value="1"/>
</dbReference>
<dbReference type="InterPro" id="IPR010994">
    <property type="entry name" value="RuvA_2-like"/>
</dbReference>
<evidence type="ECO:0000256" key="4">
    <source>
        <dbReference type="ARBA" id="ARBA00022741"/>
    </source>
</evidence>
<accession>S5DKW3</accession>
<dbReference type="PANTHER" id="PTHR34185:SF3">
    <property type="entry name" value="DNA INTEGRITY SCANNING PROTEIN DISA"/>
    <property type="match status" value="1"/>
</dbReference>
<keyword evidence="4" id="KW-0547">Nucleotide-binding</keyword>
<evidence type="ECO:0000256" key="5">
    <source>
        <dbReference type="ARBA" id="ARBA00022763"/>
    </source>
</evidence>
<evidence type="ECO:0000256" key="2">
    <source>
        <dbReference type="ARBA" id="ARBA00022679"/>
    </source>
</evidence>
<keyword evidence="2" id="KW-0808">Transferase</keyword>
<organism evidence="9">
    <name type="scientific">Candidatus Actinomarina minuta</name>
    <dbReference type="NCBI Taxonomy" id="1389454"/>
    <lineage>
        <taxon>Bacteria</taxon>
        <taxon>Bacillati</taxon>
        <taxon>Actinomycetota</taxon>
        <taxon>Actinomycetes</taxon>
        <taxon>Candidatus Actinomarinidae</taxon>
        <taxon>Candidatus Actinomarinales</taxon>
        <taxon>Candidatus Actinomarineae</taxon>
        <taxon>Candidatus Actinomarinaceae</taxon>
        <taxon>Candidatus Actinomarina</taxon>
    </lineage>
</organism>
<keyword evidence="7" id="KW-0234">DNA repair</keyword>
<name>S5DKW3_9ACTN</name>
<dbReference type="AlphaFoldDB" id="S5DKW3"/>
<dbReference type="SUPFAM" id="SSF143597">
    <property type="entry name" value="YojJ-like"/>
    <property type="match status" value="1"/>
</dbReference>
<dbReference type="Gene3D" id="1.10.150.20">
    <property type="entry name" value="5' to 3' exonuclease, C-terminal subdomain"/>
    <property type="match status" value="1"/>
</dbReference>
<evidence type="ECO:0000256" key="3">
    <source>
        <dbReference type="ARBA" id="ARBA00022695"/>
    </source>
</evidence>
<evidence type="ECO:0000256" key="6">
    <source>
        <dbReference type="ARBA" id="ARBA00022840"/>
    </source>
</evidence>
<comment type="catalytic activity">
    <reaction evidence="1">
        <text>2 ATP = 3',3'-c-di-AMP + 2 diphosphate</text>
        <dbReference type="Rhea" id="RHEA:35655"/>
        <dbReference type="ChEBI" id="CHEBI:30616"/>
        <dbReference type="ChEBI" id="CHEBI:33019"/>
        <dbReference type="ChEBI" id="CHEBI:71500"/>
        <dbReference type="EC" id="2.7.7.85"/>
    </reaction>
</comment>
<dbReference type="InterPro" id="IPR038331">
    <property type="entry name" value="DisA_sf"/>
</dbReference>
<evidence type="ECO:0000259" key="8">
    <source>
        <dbReference type="PROSITE" id="PS51794"/>
    </source>
</evidence>
<dbReference type="InterPro" id="IPR003390">
    <property type="entry name" value="DNA_integrity_scan_DisA_N"/>
</dbReference>
<sequence>MKNNQLIPGEPLREGVDLIADKKTGALIVVGNSSKLEKISSGGINLTNCNFTPEMLGELAKMDGAIIVDKDVSQILKANVHLNPSDNIQTTQTGTRHRTAHRVSVETSLDVIAVSDESGIIKVFSEEDVNELEESSMILGRVNESLQSIDRTRRRFDDAVFELGELEIENSITNQQVLEVIQRGELLGRLSKQVKSEAENLGDDSGLVMIQIDSLESGVRQTLDLVLKDHLPAKKFRNINKAVDEISNLTYEELNSVQILGNILFMQPLDEISIAKGYRVLARFPGLPDNLHDSLVSKFKSLPNLLSATTTKLFEVDGIGQNRARQLREYFDTLLKNVGFSYINGI</sequence>
<dbReference type="GO" id="GO:0005524">
    <property type="term" value="F:ATP binding"/>
    <property type="evidence" value="ECO:0007669"/>
    <property type="project" value="UniProtKB-KW"/>
</dbReference>
<dbReference type="InterPro" id="IPR018906">
    <property type="entry name" value="DNA_integrity_scan_DisA_link"/>
</dbReference>
<dbReference type="GO" id="GO:0004016">
    <property type="term" value="F:adenylate cyclase activity"/>
    <property type="evidence" value="ECO:0007669"/>
    <property type="project" value="TreeGrafter"/>
</dbReference>
<protein>
    <submittedName>
        <fullName evidence="9">Putative nucleic-acid-binding protein</fullName>
    </submittedName>
</protein>
<dbReference type="GO" id="GO:0006281">
    <property type="term" value="P:DNA repair"/>
    <property type="evidence" value="ECO:0007669"/>
    <property type="project" value="UniProtKB-KW"/>
</dbReference>
<dbReference type="InterPro" id="IPR050338">
    <property type="entry name" value="DisA"/>
</dbReference>
<dbReference type="Gene3D" id="1.20.1260.110">
    <property type="entry name" value="DNA integrity scanning linker region"/>
    <property type="match status" value="1"/>
</dbReference>
<proteinExistence type="predicted"/>
<dbReference type="EMBL" id="KC811133">
    <property type="protein sequence ID" value="AGQ19501.1"/>
    <property type="molecule type" value="Genomic_DNA"/>
</dbReference>
<dbReference type="NCBIfam" id="NF010009">
    <property type="entry name" value="PRK13482.1"/>
    <property type="match status" value="1"/>
</dbReference>
<dbReference type="PROSITE" id="PS51794">
    <property type="entry name" value="DAC"/>
    <property type="match status" value="1"/>
</dbReference>
<dbReference type="PANTHER" id="PTHR34185">
    <property type="entry name" value="DIADENYLATE CYCLASE"/>
    <property type="match status" value="1"/>
</dbReference>
<dbReference type="InterPro" id="IPR036888">
    <property type="entry name" value="DNA_integrity_DisA_N_sf"/>
</dbReference>
<dbReference type="Pfam" id="PF02457">
    <property type="entry name" value="DAC"/>
    <property type="match status" value="1"/>
</dbReference>
<keyword evidence="3" id="KW-0548">Nucleotidyltransferase</keyword>
<dbReference type="Gene3D" id="3.40.1700.10">
    <property type="entry name" value="DNA integrity scanning protein, DisA, N-terminal domain"/>
    <property type="match status" value="1"/>
</dbReference>
<feature type="domain" description="DAC" evidence="8">
    <location>
        <begin position="1"/>
        <end position="135"/>
    </location>
</feature>
<keyword evidence="5" id="KW-0227">DNA damage</keyword>